<evidence type="ECO:0000313" key="2">
    <source>
        <dbReference type="EMBL" id="SOO46631.1"/>
    </source>
</evidence>
<sequence length="131" mass="15276">MVDLTSFTYSEGNLLRKGKVCGFVDNCGYLRVAINYKKYLNHRLIYKMFNTEFDLSSDLVIDHINRNRKDNRIENLRAVTKAFNNTNRELCDVVSYCKQTSKWKASLNGMWLGRYSTREGAQYAVKAKRAE</sequence>
<dbReference type="Gene3D" id="3.90.75.20">
    <property type="match status" value="1"/>
</dbReference>
<evidence type="ECO:0000259" key="1">
    <source>
        <dbReference type="Pfam" id="PF13392"/>
    </source>
</evidence>
<proteinExistence type="predicted"/>
<dbReference type="SUPFAM" id="SSF54060">
    <property type="entry name" value="His-Me finger endonucleases"/>
    <property type="match status" value="1"/>
</dbReference>
<feature type="domain" description="HNH nuclease" evidence="1">
    <location>
        <begin position="40"/>
        <end position="85"/>
    </location>
</feature>
<keyword evidence="2" id="KW-0255">Endonuclease</keyword>
<keyword evidence="2" id="KW-0540">Nuclease</keyword>
<accession>A0A2D0PDR2</accession>
<dbReference type="Proteomes" id="UP000241604">
    <property type="component" value="Segment"/>
</dbReference>
<dbReference type="InterPro" id="IPR003615">
    <property type="entry name" value="HNH_nuc"/>
</dbReference>
<gene>
    <name evidence="2" type="primary">g044</name>
</gene>
<dbReference type="InterPro" id="IPR044925">
    <property type="entry name" value="His-Me_finger_sf"/>
</dbReference>
<reference evidence="3" key="1">
    <citation type="submission" date="2017-10" db="EMBL/GenBank/DDBJ databases">
        <authorList>
            <person name="Skurnik M."/>
        </authorList>
    </citation>
    <scope>NUCLEOTIDE SEQUENCE [LARGE SCALE GENOMIC DNA]</scope>
</reference>
<dbReference type="Pfam" id="PF13392">
    <property type="entry name" value="HNH_3"/>
    <property type="match status" value="1"/>
</dbReference>
<evidence type="ECO:0000313" key="3">
    <source>
        <dbReference type="Proteomes" id="UP000241604"/>
    </source>
</evidence>
<dbReference type="EMBL" id="LT961841">
    <property type="protein sequence ID" value="SOO46631.1"/>
    <property type="molecule type" value="Genomic_DNA"/>
</dbReference>
<dbReference type="GO" id="GO:0004519">
    <property type="term" value="F:endonuclease activity"/>
    <property type="evidence" value="ECO:0007669"/>
    <property type="project" value="UniProtKB-KW"/>
</dbReference>
<organism evidence="2 3">
    <name type="scientific">Yersinia phage fPS-89</name>
    <dbReference type="NCBI Taxonomy" id="2052744"/>
    <lineage>
        <taxon>Viruses</taxon>
        <taxon>Duplodnaviria</taxon>
        <taxon>Heunggongvirae</taxon>
        <taxon>Uroviricota</taxon>
        <taxon>Caudoviricetes</taxon>
        <taxon>Autographivirales</taxon>
        <taxon>Autotranscriptaviridae</taxon>
        <taxon>Studiervirinae</taxon>
        <taxon>Helsettvirus</taxon>
        <taxon>Helsettvirus fPS53</taxon>
    </lineage>
</organism>
<protein>
    <submittedName>
        <fullName evidence="2">Homing endonuclease</fullName>
    </submittedName>
</protein>
<name>A0A2D0PDR2_9CAUD</name>
<keyword evidence="2" id="KW-0378">Hydrolase</keyword>